<evidence type="ECO:0000313" key="2">
    <source>
        <dbReference type="Proteomes" id="UP000001946"/>
    </source>
</evidence>
<dbReference type="HOGENOM" id="CLU_1472931_0_0_9"/>
<dbReference type="KEGG" id="dsy:DSY4051"/>
<dbReference type="AlphaFoldDB" id="Q24Q52"/>
<name>Q24Q52_DESHY</name>
<accession>Q24Q52</accession>
<dbReference type="Proteomes" id="UP000001946">
    <property type="component" value="Chromosome"/>
</dbReference>
<protein>
    <submittedName>
        <fullName evidence="1">Uncharacterized protein</fullName>
    </submittedName>
</protein>
<evidence type="ECO:0000313" key="1">
    <source>
        <dbReference type="EMBL" id="BAE85840.1"/>
    </source>
</evidence>
<dbReference type="EMBL" id="AP008230">
    <property type="protein sequence ID" value="BAE85840.1"/>
    <property type="molecule type" value="Genomic_DNA"/>
</dbReference>
<sequence length="202" mass="22853">MFFLQNSYISTKLNRSEQKMKRSIWVFSVLLATIFLLGHWIPGFSAHSTLNSSGQPALASAFTDPVTPTERKEMETLALDFTKRYYTYTLDNYLEEGLKLLPLLTQDYQPIYMGSLEKSFSAAEAVNARSTVESALVLGLEKTAPDSSLIKMQFKAKVLTHDVVTLNRYSVVLDLKKEDDAWLINDIVEEEPVAFSNLQDLL</sequence>
<keyword evidence="2" id="KW-1185">Reference proteome</keyword>
<organism evidence="1 2">
    <name type="scientific">Desulfitobacterium hafniense (strain Y51)</name>
    <dbReference type="NCBI Taxonomy" id="138119"/>
    <lineage>
        <taxon>Bacteria</taxon>
        <taxon>Bacillati</taxon>
        <taxon>Bacillota</taxon>
        <taxon>Clostridia</taxon>
        <taxon>Eubacteriales</taxon>
        <taxon>Desulfitobacteriaceae</taxon>
        <taxon>Desulfitobacterium</taxon>
    </lineage>
</organism>
<reference evidence="1 2" key="1">
    <citation type="journal article" date="2006" name="J. Bacteriol.">
        <title>Complete genome sequence of the dehalorespiring bacterium Desulfitobacterium hafniense Y51 and comparison with Dehalococcoides ethenogenes 195.</title>
        <authorList>
            <person name="Nonaka H."/>
            <person name="Keresztes G."/>
            <person name="Shinoda Y."/>
            <person name="Ikenaga Y."/>
            <person name="Abe M."/>
            <person name="Naito K."/>
            <person name="Inatomi K."/>
            <person name="Furukawa K."/>
            <person name="Inui M."/>
            <person name="Yukawa H."/>
        </authorList>
    </citation>
    <scope>NUCLEOTIDE SEQUENCE [LARGE SCALE GENOMIC DNA]</scope>
    <source>
        <strain evidence="1 2">Y51</strain>
    </source>
</reference>
<gene>
    <name evidence="1" type="ordered locus">DSY4051</name>
</gene>
<proteinExistence type="predicted"/>